<dbReference type="FunFam" id="1.25.70.10:FF:000010">
    <property type="entry name" value="Transcription termination factor MTEF1, chloroplastic"/>
    <property type="match status" value="1"/>
</dbReference>
<evidence type="ECO:0000256" key="3">
    <source>
        <dbReference type="ARBA" id="ARBA00022946"/>
    </source>
</evidence>
<keyword evidence="3" id="KW-0809">Transit peptide</keyword>
<organism evidence="4 5">
    <name type="scientific">Punica granatum</name>
    <name type="common">Pomegranate</name>
    <dbReference type="NCBI Taxonomy" id="22663"/>
    <lineage>
        <taxon>Eukaryota</taxon>
        <taxon>Viridiplantae</taxon>
        <taxon>Streptophyta</taxon>
        <taxon>Embryophyta</taxon>
        <taxon>Tracheophyta</taxon>
        <taxon>Spermatophyta</taxon>
        <taxon>Magnoliopsida</taxon>
        <taxon>eudicotyledons</taxon>
        <taxon>Gunneridae</taxon>
        <taxon>Pentapetalae</taxon>
        <taxon>rosids</taxon>
        <taxon>malvids</taxon>
        <taxon>Myrtales</taxon>
        <taxon>Lythraceae</taxon>
        <taxon>Punica</taxon>
    </lineage>
</organism>
<reference evidence="5" key="2">
    <citation type="submission" date="2025-08" db="UniProtKB">
        <authorList>
            <consortium name="RefSeq"/>
        </authorList>
    </citation>
    <scope>IDENTIFICATION</scope>
    <source>
        <tissue evidence="5">Leaf</tissue>
    </source>
</reference>
<keyword evidence="4" id="KW-1185">Reference proteome</keyword>
<comment type="similarity">
    <text evidence="1">Belongs to the mTERF family.</text>
</comment>
<dbReference type="InterPro" id="IPR003690">
    <property type="entry name" value="MTERF"/>
</dbReference>
<keyword evidence="2" id="KW-0806">Transcription termination</keyword>
<dbReference type="PANTHER" id="PTHR13068:SF78">
    <property type="entry name" value="MITOCHONDRIAL TRANSCRIPTION TERMINATION FACTOR FAMILY PROTEIN"/>
    <property type="match status" value="1"/>
</dbReference>
<protein>
    <submittedName>
        <fullName evidence="5">Transcription termination factor MTEF1, chloroplastic-like</fullName>
    </submittedName>
</protein>
<evidence type="ECO:0000256" key="2">
    <source>
        <dbReference type="ARBA" id="ARBA00022472"/>
    </source>
</evidence>
<accession>A0A6P8BZS1</accession>
<dbReference type="InterPro" id="IPR038538">
    <property type="entry name" value="MTERF_sf"/>
</dbReference>
<dbReference type="Proteomes" id="UP000515151">
    <property type="component" value="Unplaced"/>
</dbReference>
<dbReference type="GO" id="GO:0006353">
    <property type="term" value="P:DNA-templated transcription termination"/>
    <property type="evidence" value="ECO:0007669"/>
    <property type="project" value="UniProtKB-KW"/>
</dbReference>
<dbReference type="PANTHER" id="PTHR13068">
    <property type="entry name" value="CGI-12 PROTEIN-RELATED"/>
    <property type="match status" value="1"/>
</dbReference>
<dbReference type="Pfam" id="PF02536">
    <property type="entry name" value="mTERF"/>
    <property type="match status" value="2"/>
</dbReference>
<dbReference type="OrthoDB" id="637682at2759"/>
<gene>
    <name evidence="5" type="primary">LOC116190296</name>
</gene>
<dbReference type="AlphaFoldDB" id="A0A6P8BZS1"/>
<evidence type="ECO:0000256" key="1">
    <source>
        <dbReference type="ARBA" id="ARBA00007692"/>
    </source>
</evidence>
<dbReference type="RefSeq" id="XP_031375840.1">
    <property type="nucleotide sequence ID" value="XM_031519980.1"/>
</dbReference>
<dbReference type="GO" id="GO:0003676">
    <property type="term" value="F:nucleic acid binding"/>
    <property type="evidence" value="ECO:0007669"/>
    <property type="project" value="InterPro"/>
</dbReference>
<name>A0A6P8BZS1_PUNGR</name>
<evidence type="ECO:0000313" key="5">
    <source>
        <dbReference type="RefSeq" id="XP_031375840.1"/>
    </source>
</evidence>
<keyword evidence="2" id="KW-0804">Transcription</keyword>
<keyword evidence="2" id="KW-0805">Transcription regulation</keyword>
<proteinExistence type="inferred from homology"/>
<sequence length="331" mass="37329">MAQTRIDEPIVSVSSSLSSAQSIHPNTMRASPLHSSFCCYSSSSSSSSYPNSQLSTKPAIKPQSSSLLQEHPLYSPAHSNISLQFKEKILCLEIMGVDSGRALSLNPSLHSVSLHSIHSVVSFLQSKGIHQKDLARIFGMCPRILTSDIRSDLAPVFAFLSQDLKVPEHGFRRAVNKCPRLLVSSVPDQLKPALFYLQRLGFKDLQALAYQDPVLLVSSVENTLIPKLKYLESIGFLRDETVDMVLRCPALFTFSIENNFKPKLEFFREEMQRTLEELKDFPQYFAFSLEKRIKPRHEEAMRSRARLPLPVMLKSTNEEFHELIKQGTSST</sequence>
<evidence type="ECO:0000313" key="4">
    <source>
        <dbReference type="Proteomes" id="UP000515151"/>
    </source>
</evidence>
<dbReference type="SMART" id="SM00733">
    <property type="entry name" value="Mterf"/>
    <property type="match status" value="6"/>
</dbReference>
<dbReference type="GeneID" id="116190296"/>
<dbReference type="Gene3D" id="1.25.70.10">
    <property type="entry name" value="Transcription termination factor 3, mitochondrial"/>
    <property type="match status" value="1"/>
</dbReference>
<reference evidence="4" key="1">
    <citation type="journal article" date="2020" name="Plant Biotechnol. J.">
        <title>The pomegranate (Punica granatum L.) draft genome dissects genetic divergence between soft- and hard-seeded cultivars.</title>
        <authorList>
            <person name="Luo X."/>
            <person name="Li H."/>
            <person name="Wu Z."/>
            <person name="Yao W."/>
            <person name="Zhao P."/>
            <person name="Cao D."/>
            <person name="Yu H."/>
            <person name="Li K."/>
            <person name="Poudel K."/>
            <person name="Zhao D."/>
            <person name="Zhang F."/>
            <person name="Xia X."/>
            <person name="Chen L."/>
            <person name="Wang Q."/>
            <person name="Jing D."/>
            <person name="Cao S."/>
        </authorList>
    </citation>
    <scope>NUCLEOTIDE SEQUENCE [LARGE SCALE GENOMIC DNA]</scope>
    <source>
        <strain evidence="4">cv. Tunisia</strain>
    </source>
</reference>